<feature type="domain" description="ABC transmembrane type-1" evidence="8">
    <location>
        <begin position="85"/>
        <end position="287"/>
    </location>
</feature>
<feature type="transmembrane region" description="Helical" evidence="7">
    <location>
        <begin position="120"/>
        <end position="142"/>
    </location>
</feature>
<evidence type="ECO:0000256" key="2">
    <source>
        <dbReference type="ARBA" id="ARBA00022448"/>
    </source>
</evidence>
<feature type="transmembrane region" description="Helical" evidence="7">
    <location>
        <begin position="21"/>
        <end position="45"/>
    </location>
</feature>
<proteinExistence type="inferred from homology"/>
<dbReference type="AlphaFoldDB" id="A0A6L6LUZ8"/>
<dbReference type="PROSITE" id="PS50928">
    <property type="entry name" value="ABC_TM1"/>
    <property type="match status" value="1"/>
</dbReference>
<dbReference type="RefSeq" id="WP_155202232.1">
    <property type="nucleotide sequence ID" value="NZ_WMZN01000033.1"/>
</dbReference>
<evidence type="ECO:0000256" key="1">
    <source>
        <dbReference type="ARBA" id="ARBA00004651"/>
    </source>
</evidence>
<organism evidence="9 10">
    <name type="scientific">Ruthenibacterium lactatiformans</name>
    <dbReference type="NCBI Taxonomy" id="1550024"/>
    <lineage>
        <taxon>Bacteria</taxon>
        <taxon>Bacillati</taxon>
        <taxon>Bacillota</taxon>
        <taxon>Clostridia</taxon>
        <taxon>Eubacteriales</taxon>
        <taxon>Oscillospiraceae</taxon>
        <taxon>Ruthenibacterium</taxon>
    </lineage>
</organism>
<dbReference type="PANTHER" id="PTHR43744">
    <property type="entry name" value="ABC TRANSPORTER PERMEASE PROTEIN MG189-RELATED-RELATED"/>
    <property type="match status" value="1"/>
</dbReference>
<reference evidence="9 10" key="1">
    <citation type="journal article" date="2019" name="Nat. Med.">
        <title>A library of human gut bacterial isolates paired with longitudinal multiomics data enables mechanistic microbiome research.</title>
        <authorList>
            <person name="Poyet M."/>
            <person name="Groussin M."/>
            <person name="Gibbons S.M."/>
            <person name="Avila-Pacheco J."/>
            <person name="Jiang X."/>
            <person name="Kearney S.M."/>
            <person name="Perrotta A.R."/>
            <person name="Berdy B."/>
            <person name="Zhao S."/>
            <person name="Lieberman T.D."/>
            <person name="Swanson P.K."/>
            <person name="Smith M."/>
            <person name="Roesemann S."/>
            <person name="Alexander J.E."/>
            <person name="Rich S.A."/>
            <person name="Livny J."/>
            <person name="Vlamakis H."/>
            <person name="Clish C."/>
            <person name="Bullock K."/>
            <person name="Deik A."/>
            <person name="Scott J."/>
            <person name="Pierce K.A."/>
            <person name="Xavier R.J."/>
            <person name="Alm E.J."/>
        </authorList>
    </citation>
    <scope>NUCLEOTIDE SEQUENCE [LARGE SCALE GENOMIC DNA]</scope>
    <source>
        <strain evidence="9 10">BIOML-A4</strain>
    </source>
</reference>
<feature type="transmembrane region" description="Helical" evidence="7">
    <location>
        <begin position="266"/>
        <end position="287"/>
    </location>
</feature>
<comment type="caution">
    <text evidence="9">The sequence shown here is derived from an EMBL/GenBank/DDBJ whole genome shotgun (WGS) entry which is preliminary data.</text>
</comment>
<keyword evidence="3" id="KW-1003">Cell membrane</keyword>
<keyword evidence="6 7" id="KW-0472">Membrane</keyword>
<dbReference type="Gene3D" id="1.10.3720.10">
    <property type="entry name" value="MetI-like"/>
    <property type="match status" value="1"/>
</dbReference>
<dbReference type="Pfam" id="PF00528">
    <property type="entry name" value="BPD_transp_1"/>
    <property type="match status" value="1"/>
</dbReference>
<dbReference type="SUPFAM" id="SSF161098">
    <property type="entry name" value="MetI-like"/>
    <property type="match status" value="1"/>
</dbReference>
<dbReference type="InterPro" id="IPR000515">
    <property type="entry name" value="MetI-like"/>
</dbReference>
<evidence type="ECO:0000313" key="9">
    <source>
        <dbReference type="EMBL" id="MTS28570.1"/>
    </source>
</evidence>
<dbReference type="GO" id="GO:0055085">
    <property type="term" value="P:transmembrane transport"/>
    <property type="evidence" value="ECO:0007669"/>
    <property type="project" value="InterPro"/>
</dbReference>
<evidence type="ECO:0000313" key="10">
    <source>
        <dbReference type="Proteomes" id="UP000472755"/>
    </source>
</evidence>
<evidence type="ECO:0000259" key="8">
    <source>
        <dbReference type="PROSITE" id="PS50928"/>
    </source>
</evidence>
<evidence type="ECO:0000256" key="5">
    <source>
        <dbReference type="ARBA" id="ARBA00022989"/>
    </source>
</evidence>
<evidence type="ECO:0000256" key="3">
    <source>
        <dbReference type="ARBA" id="ARBA00022475"/>
    </source>
</evidence>
<dbReference type="CDD" id="cd06261">
    <property type="entry name" value="TM_PBP2"/>
    <property type="match status" value="1"/>
</dbReference>
<protein>
    <submittedName>
        <fullName evidence="9">ABC transporter permease subunit</fullName>
    </submittedName>
</protein>
<comment type="subcellular location">
    <subcellularLocation>
        <location evidence="1 7">Cell membrane</location>
        <topology evidence="1 7">Multi-pass membrane protein</topology>
    </subcellularLocation>
</comment>
<feature type="transmembrane region" description="Helical" evidence="7">
    <location>
        <begin position="148"/>
        <end position="166"/>
    </location>
</feature>
<keyword evidence="4 7" id="KW-0812">Transmembrane</keyword>
<sequence length="302" mass="34494">MLSLIKKQPRHKIKTSLGDKIFTVGNYIFLSFCALVCIFPLFYVLSYSLTPYQEYLANPLNLFPSRYTLQAYKELIEFPLIWSGYYSTLFITIVGTLLNVTMLVITGYPLTKRYLKGRNFIMLMITFTMFFSGGMIPGYLLIRNLHLLDTYWALILPGACSAYNLILMRNFITAIPASLEEAAFIDGANELQILWKVIVPLCKPAIATFTLFSAVGHWNSYFSAIIYINDREKWPLMLIVREMVANSGTDMVNQANVLMEDLTQPFTLQMAVIIFTIVPILLVYPFVQKYFMKGMMIGSVKG</sequence>
<dbReference type="GO" id="GO:0005886">
    <property type="term" value="C:plasma membrane"/>
    <property type="evidence" value="ECO:0007669"/>
    <property type="project" value="UniProtKB-SubCell"/>
</dbReference>
<comment type="similarity">
    <text evidence="7">Belongs to the binding-protein-dependent transport system permease family.</text>
</comment>
<dbReference type="Proteomes" id="UP000472755">
    <property type="component" value="Unassembled WGS sequence"/>
</dbReference>
<accession>A0A6L6LUZ8</accession>
<name>A0A6L6LUZ8_9FIRM</name>
<evidence type="ECO:0000256" key="7">
    <source>
        <dbReference type="RuleBase" id="RU363032"/>
    </source>
</evidence>
<dbReference type="EMBL" id="WMZU01000030">
    <property type="protein sequence ID" value="MTS28570.1"/>
    <property type="molecule type" value="Genomic_DNA"/>
</dbReference>
<dbReference type="PANTHER" id="PTHR43744:SF9">
    <property type="entry name" value="POLYGALACTURONAN_RHAMNOGALACTURONAN TRANSPORT SYSTEM PERMEASE PROTEIN YTCP"/>
    <property type="match status" value="1"/>
</dbReference>
<feature type="transmembrane region" description="Helical" evidence="7">
    <location>
        <begin position="85"/>
        <end position="108"/>
    </location>
</feature>
<keyword evidence="2 7" id="KW-0813">Transport</keyword>
<gene>
    <name evidence="9" type="ORF">GMD59_14935</name>
</gene>
<evidence type="ECO:0000256" key="4">
    <source>
        <dbReference type="ARBA" id="ARBA00022692"/>
    </source>
</evidence>
<dbReference type="InterPro" id="IPR035906">
    <property type="entry name" value="MetI-like_sf"/>
</dbReference>
<evidence type="ECO:0000256" key="6">
    <source>
        <dbReference type="ARBA" id="ARBA00023136"/>
    </source>
</evidence>
<keyword evidence="5 7" id="KW-1133">Transmembrane helix</keyword>